<protein>
    <submittedName>
        <fullName evidence="3">Uncharacterized protein</fullName>
    </submittedName>
</protein>
<dbReference type="Proteomes" id="UP000321424">
    <property type="component" value="Unassembled WGS sequence"/>
</dbReference>
<organism evidence="3 4">
    <name type="scientific">Nocardia ninae NBRC 108245</name>
    <dbReference type="NCBI Taxonomy" id="1210091"/>
    <lineage>
        <taxon>Bacteria</taxon>
        <taxon>Bacillati</taxon>
        <taxon>Actinomycetota</taxon>
        <taxon>Actinomycetes</taxon>
        <taxon>Mycobacteriales</taxon>
        <taxon>Nocardiaceae</taxon>
        <taxon>Nocardia</taxon>
    </lineage>
</organism>
<evidence type="ECO:0000313" key="3">
    <source>
        <dbReference type="EMBL" id="GEM43724.1"/>
    </source>
</evidence>
<gene>
    <name evidence="3" type="ORF">NN4_82430</name>
</gene>
<keyword evidence="2" id="KW-0812">Transmembrane</keyword>
<dbReference type="RefSeq" id="WP_147142850.1">
    <property type="nucleotide sequence ID" value="NZ_BJXA01000111.1"/>
</dbReference>
<feature type="transmembrane region" description="Helical" evidence="2">
    <location>
        <begin position="82"/>
        <end position="100"/>
    </location>
</feature>
<feature type="region of interest" description="Disordered" evidence="1">
    <location>
        <begin position="1"/>
        <end position="20"/>
    </location>
</feature>
<accession>A0A511MT08</accession>
<keyword evidence="2" id="KW-0472">Membrane</keyword>
<dbReference type="OrthoDB" id="4549095at2"/>
<evidence type="ECO:0000256" key="1">
    <source>
        <dbReference type="SAM" id="MobiDB-lite"/>
    </source>
</evidence>
<evidence type="ECO:0000256" key="2">
    <source>
        <dbReference type="SAM" id="Phobius"/>
    </source>
</evidence>
<keyword evidence="4" id="KW-1185">Reference proteome</keyword>
<proteinExistence type="predicted"/>
<evidence type="ECO:0000313" key="4">
    <source>
        <dbReference type="Proteomes" id="UP000321424"/>
    </source>
</evidence>
<comment type="caution">
    <text evidence="3">The sequence shown here is derived from an EMBL/GenBank/DDBJ whole genome shotgun (WGS) entry which is preliminary data.</text>
</comment>
<dbReference type="AlphaFoldDB" id="A0A511MT08"/>
<feature type="transmembrane region" description="Helical" evidence="2">
    <location>
        <begin position="106"/>
        <end position="123"/>
    </location>
</feature>
<sequence length="171" mass="18604">MSNPDPTPDEHGEEITGLSAEQRQAELDALSAHDAELAGTPAAKLAARFDGVVPDGGVIGRAVTDREQLLPRARRIRDTARIWAPALACTAAFLTAALVLDLPGPLAVYGFALAGYAWWMCAGRPGPIEAVRMLCYRAVDTGRWIRRHVTRLAVRRNAYETRRTDARATSK</sequence>
<keyword evidence="2" id="KW-1133">Transmembrane helix</keyword>
<dbReference type="EMBL" id="BJXA01000111">
    <property type="protein sequence ID" value="GEM43724.1"/>
    <property type="molecule type" value="Genomic_DNA"/>
</dbReference>
<reference evidence="3 4" key="1">
    <citation type="submission" date="2019-07" db="EMBL/GenBank/DDBJ databases">
        <title>Whole genome shotgun sequence of Nocardia ninae NBRC 108245.</title>
        <authorList>
            <person name="Hosoyama A."/>
            <person name="Uohara A."/>
            <person name="Ohji S."/>
            <person name="Ichikawa N."/>
        </authorList>
    </citation>
    <scope>NUCLEOTIDE SEQUENCE [LARGE SCALE GENOMIC DNA]</scope>
    <source>
        <strain evidence="3 4">NBRC 108245</strain>
    </source>
</reference>
<name>A0A511MT08_9NOCA</name>